<sequence>MELPDLGRNCALSECNRLDFLPFKCPYCRLSFCEDHWRHANHNCARKDLVKDRQVPACPICGEVVATNPDEPPDAVIDQHINAGCRRKNTSGAGKSGKKSGSRGCAAKGCTTKTQAWTTCDSCRMRYCLKHRFTDVHDCPGLRASSVPNIIPARIRNPPAKKYAASTSATAAMADNSNKKTGFKKIKDSGCIFS</sequence>
<dbReference type="SUPFAM" id="SSF118310">
    <property type="entry name" value="AN1-like Zinc finger"/>
    <property type="match status" value="2"/>
</dbReference>
<proteinExistence type="predicted"/>
<feature type="domain" description="AN1-type" evidence="5">
    <location>
        <begin position="10"/>
        <end position="49"/>
    </location>
</feature>
<dbReference type="InterPro" id="IPR035896">
    <property type="entry name" value="AN1-like_Znf"/>
</dbReference>
<dbReference type="SMART" id="SM00154">
    <property type="entry name" value="ZnF_AN1"/>
    <property type="match status" value="2"/>
</dbReference>
<keyword evidence="2" id="KW-0677">Repeat</keyword>
<evidence type="ECO:0000256" key="3">
    <source>
        <dbReference type="ARBA" id="ARBA00022771"/>
    </source>
</evidence>
<protein>
    <recommendedName>
        <fullName evidence="5">AN1-type domain-containing protein</fullName>
    </recommendedName>
</protein>
<comment type="caution">
    <text evidence="6">The sequence shown here is derived from an EMBL/GenBank/DDBJ whole genome shotgun (WGS) entry which is preliminary data.</text>
</comment>
<evidence type="ECO:0000313" key="7">
    <source>
        <dbReference type="Proteomes" id="UP001151518"/>
    </source>
</evidence>
<reference evidence="6" key="1">
    <citation type="submission" date="2022-07" db="EMBL/GenBank/DDBJ databases">
        <title>Phylogenomic reconstructions and comparative analyses of Kickxellomycotina fungi.</title>
        <authorList>
            <person name="Reynolds N.K."/>
            <person name="Stajich J.E."/>
            <person name="Barry K."/>
            <person name="Grigoriev I.V."/>
            <person name="Crous P."/>
            <person name="Smith M.E."/>
        </authorList>
    </citation>
    <scope>NUCLEOTIDE SEQUENCE</scope>
    <source>
        <strain evidence="6">NRRL 3115</strain>
    </source>
</reference>
<dbReference type="PANTHER" id="PTHR14677">
    <property type="entry name" value="ARSENITE INDUCUBLE RNA ASSOCIATED PROTEIN AIP-1-RELATED"/>
    <property type="match status" value="1"/>
</dbReference>
<dbReference type="Proteomes" id="UP001151518">
    <property type="component" value="Unassembled WGS sequence"/>
</dbReference>
<dbReference type="PANTHER" id="PTHR14677:SF40">
    <property type="entry name" value="CDC48-ASSOCIATED UBIQUITIN-LIKE_ZINC FINGER PROTEIN 1"/>
    <property type="match status" value="1"/>
</dbReference>
<name>A0A9W8GD69_9FUNG</name>
<gene>
    <name evidence="6" type="ORF">GGI25_000305</name>
</gene>
<evidence type="ECO:0000256" key="2">
    <source>
        <dbReference type="ARBA" id="ARBA00022737"/>
    </source>
</evidence>
<feature type="domain" description="AN1-type" evidence="5">
    <location>
        <begin position="105"/>
        <end position="144"/>
    </location>
</feature>
<dbReference type="OrthoDB" id="431929at2759"/>
<evidence type="ECO:0000256" key="1">
    <source>
        <dbReference type="ARBA" id="ARBA00022723"/>
    </source>
</evidence>
<dbReference type="Pfam" id="PF01428">
    <property type="entry name" value="zf-AN1"/>
    <property type="match status" value="2"/>
</dbReference>
<evidence type="ECO:0000259" key="5">
    <source>
        <dbReference type="SMART" id="SM00154"/>
    </source>
</evidence>
<dbReference type="Gene3D" id="4.10.1110.10">
    <property type="entry name" value="AN1-like Zinc finger"/>
    <property type="match status" value="2"/>
</dbReference>
<organism evidence="6 7">
    <name type="scientific">Coemansia spiralis</name>
    <dbReference type="NCBI Taxonomy" id="417178"/>
    <lineage>
        <taxon>Eukaryota</taxon>
        <taxon>Fungi</taxon>
        <taxon>Fungi incertae sedis</taxon>
        <taxon>Zoopagomycota</taxon>
        <taxon>Kickxellomycotina</taxon>
        <taxon>Kickxellomycetes</taxon>
        <taxon>Kickxellales</taxon>
        <taxon>Kickxellaceae</taxon>
        <taxon>Coemansia</taxon>
    </lineage>
</organism>
<dbReference type="GO" id="GO:0005737">
    <property type="term" value="C:cytoplasm"/>
    <property type="evidence" value="ECO:0007669"/>
    <property type="project" value="TreeGrafter"/>
</dbReference>
<dbReference type="EMBL" id="JANBTW010000002">
    <property type="protein sequence ID" value="KAJ2680999.1"/>
    <property type="molecule type" value="Genomic_DNA"/>
</dbReference>
<dbReference type="InterPro" id="IPR057357">
    <property type="entry name" value="Znf-C2H2_ZFAND2A/B"/>
</dbReference>
<dbReference type="InterPro" id="IPR000058">
    <property type="entry name" value="Znf_AN1"/>
</dbReference>
<accession>A0A9W8GD69</accession>
<dbReference type="AlphaFoldDB" id="A0A9W8GD69"/>
<evidence type="ECO:0000256" key="4">
    <source>
        <dbReference type="ARBA" id="ARBA00022833"/>
    </source>
</evidence>
<keyword evidence="4" id="KW-0862">Zinc</keyword>
<keyword evidence="1" id="KW-0479">Metal-binding</keyword>
<evidence type="ECO:0000313" key="6">
    <source>
        <dbReference type="EMBL" id="KAJ2680999.1"/>
    </source>
</evidence>
<dbReference type="GO" id="GO:0008270">
    <property type="term" value="F:zinc ion binding"/>
    <property type="evidence" value="ECO:0007669"/>
    <property type="project" value="UniProtKB-KW"/>
</dbReference>
<dbReference type="Pfam" id="PF25403">
    <property type="entry name" value="zf-C2H2_ZFAND2"/>
    <property type="match status" value="1"/>
</dbReference>
<keyword evidence="3" id="KW-0863">Zinc-finger</keyword>